<dbReference type="EMBL" id="JAHLFS010000017">
    <property type="protein sequence ID" value="MBU3851306.1"/>
    <property type="molecule type" value="Genomic_DNA"/>
</dbReference>
<organism evidence="1 2">
    <name type="scientific">Candidatus Paralactobacillus gallistercoris</name>
    <dbReference type="NCBI Taxonomy" id="2838724"/>
    <lineage>
        <taxon>Bacteria</taxon>
        <taxon>Bacillati</taxon>
        <taxon>Bacillota</taxon>
        <taxon>Bacilli</taxon>
        <taxon>Lactobacillales</taxon>
        <taxon>Lactobacillaceae</taxon>
        <taxon>Lactobacillus</taxon>
    </lineage>
</organism>
<gene>
    <name evidence="1" type="ORF">H9901_01155</name>
</gene>
<dbReference type="Proteomes" id="UP000777303">
    <property type="component" value="Unassembled WGS sequence"/>
</dbReference>
<reference evidence="1" key="1">
    <citation type="journal article" date="2021" name="PeerJ">
        <title>Extensive microbial diversity within the chicken gut microbiome revealed by metagenomics and culture.</title>
        <authorList>
            <person name="Gilroy R."/>
            <person name="Ravi A."/>
            <person name="Getino M."/>
            <person name="Pursley I."/>
            <person name="Horton D.L."/>
            <person name="Alikhan N.F."/>
            <person name="Baker D."/>
            <person name="Gharbi K."/>
            <person name="Hall N."/>
            <person name="Watson M."/>
            <person name="Adriaenssens E.M."/>
            <person name="Foster-Nyarko E."/>
            <person name="Jarju S."/>
            <person name="Secka A."/>
            <person name="Antonio M."/>
            <person name="Oren A."/>
            <person name="Chaudhuri R.R."/>
            <person name="La Ragione R."/>
            <person name="Hildebrand F."/>
            <person name="Pallen M.J."/>
        </authorList>
    </citation>
    <scope>NUCLEOTIDE SEQUENCE</scope>
    <source>
        <strain evidence="1">F6-6636</strain>
    </source>
</reference>
<sequence>MAIFVYEDNRGKIPFYEWRDKIAAKDPSIYRKVQDMIAMMRQQNLPLTRPLVKRMLLRLPYRDLYKIRLGKYRLMFLADGGDYYLLHAFRKTTQQTPEKERHIVSREIERHQYLPYQDMTENH</sequence>
<evidence type="ECO:0000313" key="2">
    <source>
        <dbReference type="Proteomes" id="UP000777303"/>
    </source>
</evidence>
<dbReference type="AlphaFoldDB" id="A0A948TIX7"/>
<dbReference type="Pfam" id="PF05973">
    <property type="entry name" value="Gp49"/>
    <property type="match status" value="1"/>
</dbReference>
<dbReference type="InterPro" id="IPR009241">
    <property type="entry name" value="HigB-like"/>
</dbReference>
<proteinExistence type="predicted"/>
<evidence type="ECO:0000313" key="1">
    <source>
        <dbReference type="EMBL" id="MBU3851306.1"/>
    </source>
</evidence>
<reference evidence="1" key="2">
    <citation type="submission" date="2021-04" db="EMBL/GenBank/DDBJ databases">
        <authorList>
            <person name="Gilroy R."/>
        </authorList>
    </citation>
    <scope>NUCLEOTIDE SEQUENCE</scope>
    <source>
        <strain evidence="1">F6-6636</strain>
    </source>
</reference>
<accession>A0A948TIX7</accession>
<comment type="caution">
    <text evidence="1">The sequence shown here is derived from an EMBL/GenBank/DDBJ whole genome shotgun (WGS) entry which is preliminary data.</text>
</comment>
<protein>
    <submittedName>
        <fullName evidence="1">Type II toxin-antitoxin system RelE/ParE family toxin</fullName>
    </submittedName>
</protein>
<name>A0A948TIX7_9LACO</name>